<gene>
    <name evidence="1" type="ORF">RhiirA4_474714</name>
</gene>
<keyword evidence="2" id="KW-1185">Reference proteome</keyword>
<reference evidence="1 2" key="1">
    <citation type="submission" date="2015-10" db="EMBL/GenBank/DDBJ databases">
        <title>Genome analyses suggest a sexual origin of heterokaryosis in a supposedly ancient asexual fungus.</title>
        <authorList>
            <person name="Ropars J."/>
            <person name="Sedzielewska K."/>
            <person name="Noel J."/>
            <person name="Charron P."/>
            <person name="Farinelli L."/>
            <person name="Marton T."/>
            <person name="Kruger M."/>
            <person name="Pelin A."/>
            <person name="Brachmann A."/>
            <person name="Corradi N."/>
        </authorList>
    </citation>
    <scope>NUCLEOTIDE SEQUENCE [LARGE SCALE GENOMIC DNA]</scope>
    <source>
        <strain evidence="1 2">A4</strain>
    </source>
</reference>
<evidence type="ECO:0000313" key="2">
    <source>
        <dbReference type="Proteomes" id="UP000234323"/>
    </source>
</evidence>
<dbReference type="VEuPathDB" id="FungiDB:RhiirA1_476402"/>
<comment type="caution">
    <text evidence="1">The sequence shown here is derived from an EMBL/GenBank/DDBJ whole genome shotgun (WGS) entry which is preliminary data.</text>
</comment>
<sequence>MPNESCPLVSISSSLANSETSSWLKSAIWYLSQLLDPFHRFQYTWMDLKKMGLVANTGRIPSWFKEISSIPNLPSLILTPRTRNIDITPSLSLLIGKFVDKIDETTHIRLRNKYYWIAGIDSSNSLIFGRAFYTLDDSFGNRFIYFSHWIPTSHDRIVLTPCPVCSLHSLVENEGPLALKSVGGKLLHRSCLSAFPSYRCLHLFQMTSHIDISQQFINLKLSPFLLCSYFKFLLGYSEMYIPEQFLVVDVPSVMQSDTSPTQISLDPAAGPLPAFALCSDSIFHIKGSVHELDESTSYLICAWVQTLDDFILDSGVFSCPMVSPYDDIAELTFITYVLNSLPFGSSVEFNSFTPFKLLYQKWRNVSPIKRVRIKNNFLWSSISELLRTKGLACGFIGPSKDEPPSPHLIRAKDLKKKTSWTEQLQPIPLLDIIFPSTLKTMGLFTGFDELLTADPITYWCTISDIRRFFSLLGLSRFTELTTSYHSVDWALTFDNFKHTLYQRSLVSKISVFLQFHLKLWFDELPIMYRLSQRYPGLYADDSLCPNCRIFMETLEHLFICSPDFMDESIDNPEPLQHKDIIVDFIQRFLVKLATKVSSSPKCKQTYEEILSALRNIEALGLPSLVSNSTNSSFPASCIVSRTFMKLQREIYHKLWRPRCKLKALKDLAKGISPSILRSYRGPSVQPFRFSAPQVTLSLADGPLSPLQASEWASLGIHWFHSSLT</sequence>
<dbReference type="VEuPathDB" id="FungiDB:FUN_024249"/>
<evidence type="ECO:0000313" key="1">
    <source>
        <dbReference type="EMBL" id="PKY55344.1"/>
    </source>
</evidence>
<dbReference type="EMBL" id="LLXI01001830">
    <property type="protein sequence ID" value="PKY55344.1"/>
    <property type="molecule type" value="Genomic_DNA"/>
</dbReference>
<dbReference type="AlphaFoldDB" id="A0A2I1H903"/>
<protein>
    <submittedName>
        <fullName evidence="1">Uncharacterized protein</fullName>
    </submittedName>
</protein>
<dbReference type="Proteomes" id="UP000234323">
    <property type="component" value="Unassembled WGS sequence"/>
</dbReference>
<organism evidence="1 2">
    <name type="scientific">Rhizophagus irregularis</name>
    <dbReference type="NCBI Taxonomy" id="588596"/>
    <lineage>
        <taxon>Eukaryota</taxon>
        <taxon>Fungi</taxon>
        <taxon>Fungi incertae sedis</taxon>
        <taxon>Mucoromycota</taxon>
        <taxon>Glomeromycotina</taxon>
        <taxon>Glomeromycetes</taxon>
        <taxon>Glomerales</taxon>
        <taxon>Glomeraceae</taxon>
        <taxon>Rhizophagus</taxon>
    </lineage>
</organism>
<name>A0A2I1H903_9GLOM</name>
<proteinExistence type="predicted"/>
<accession>A0A2I1H903</accession>